<proteinExistence type="predicted"/>
<dbReference type="InterPro" id="IPR051257">
    <property type="entry name" value="Diverse_CBS-Domain"/>
</dbReference>
<evidence type="ECO:0000256" key="1">
    <source>
        <dbReference type="ARBA" id="ARBA00023122"/>
    </source>
</evidence>
<dbReference type="InterPro" id="IPR000644">
    <property type="entry name" value="CBS_dom"/>
</dbReference>
<dbReference type="OrthoDB" id="9790355at2"/>
<evidence type="ECO:0000259" key="3">
    <source>
        <dbReference type="PROSITE" id="PS51371"/>
    </source>
</evidence>
<dbReference type="Gene3D" id="3.10.580.10">
    <property type="entry name" value="CBS-domain"/>
    <property type="match status" value="2"/>
</dbReference>
<reference evidence="4 5" key="1">
    <citation type="submission" date="2016-10" db="EMBL/GenBank/DDBJ databases">
        <authorList>
            <person name="de Groot N.N."/>
        </authorList>
    </citation>
    <scope>NUCLEOTIDE SEQUENCE [LARGE SCALE GENOMIC DNA]</scope>
    <source>
        <strain evidence="4 5">GAS522</strain>
    </source>
</reference>
<accession>A0A1M7IPM4</accession>
<sequence length="142" mass="15852">MHKFLEATAGQYMTGAVKTVTRDVTMRELQRMFAADDFNCYPVREGVETVGLVSKFDFLKCFAFNPGRMVPAYDDLLSRTVADVMMPEFIYVDPATKLTRVLQLMVDHRMKSIPVLGAGQRLIGIVAREDVMRALTASAPVA</sequence>
<name>A0A1M7IPM4_9BRAD</name>
<keyword evidence="1 2" id="KW-0129">CBS domain</keyword>
<feature type="domain" description="CBS" evidence="3">
    <location>
        <begin position="85"/>
        <end position="141"/>
    </location>
</feature>
<dbReference type="Pfam" id="PF00571">
    <property type="entry name" value="CBS"/>
    <property type="match status" value="2"/>
</dbReference>
<protein>
    <submittedName>
        <fullName evidence="4">CBS domain-containing protein</fullName>
    </submittedName>
</protein>
<dbReference type="CDD" id="cd02205">
    <property type="entry name" value="CBS_pair_SF"/>
    <property type="match status" value="1"/>
</dbReference>
<dbReference type="InterPro" id="IPR046342">
    <property type="entry name" value="CBS_dom_sf"/>
</dbReference>
<gene>
    <name evidence="4" type="ORF">SAMN05444171_7472</name>
</gene>
<evidence type="ECO:0000313" key="5">
    <source>
        <dbReference type="Proteomes" id="UP000183208"/>
    </source>
</evidence>
<dbReference type="EMBL" id="FNTI01000001">
    <property type="protein sequence ID" value="SEE43542.1"/>
    <property type="molecule type" value="Genomic_DNA"/>
</dbReference>
<dbReference type="SMART" id="SM00116">
    <property type="entry name" value="CBS"/>
    <property type="match status" value="2"/>
</dbReference>
<dbReference type="Proteomes" id="UP000183208">
    <property type="component" value="Unassembled WGS sequence"/>
</dbReference>
<evidence type="ECO:0000256" key="2">
    <source>
        <dbReference type="PROSITE-ProRule" id="PRU00703"/>
    </source>
</evidence>
<dbReference type="PANTHER" id="PTHR43080">
    <property type="entry name" value="CBS DOMAIN-CONTAINING PROTEIN CBSX3, MITOCHONDRIAL"/>
    <property type="match status" value="1"/>
</dbReference>
<dbReference type="PROSITE" id="PS51371">
    <property type="entry name" value="CBS"/>
    <property type="match status" value="1"/>
</dbReference>
<dbReference type="AlphaFoldDB" id="A0A1M7IPM4"/>
<dbReference type="SUPFAM" id="SSF54631">
    <property type="entry name" value="CBS-domain pair"/>
    <property type="match status" value="1"/>
</dbReference>
<dbReference type="RefSeq" id="WP_074829729.1">
    <property type="nucleotide sequence ID" value="NZ_FNTI01000001.1"/>
</dbReference>
<organism evidence="4 5">
    <name type="scientific">Bradyrhizobium lablabi</name>
    <dbReference type="NCBI Taxonomy" id="722472"/>
    <lineage>
        <taxon>Bacteria</taxon>
        <taxon>Pseudomonadati</taxon>
        <taxon>Pseudomonadota</taxon>
        <taxon>Alphaproteobacteria</taxon>
        <taxon>Hyphomicrobiales</taxon>
        <taxon>Nitrobacteraceae</taxon>
        <taxon>Bradyrhizobium</taxon>
    </lineage>
</organism>
<dbReference type="PANTHER" id="PTHR43080:SF26">
    <property type="entry name" value="REGULATORY PROTEIN"/>
    <property type="match status" value="1"/>
</dbReference>
<evidence type="ECO:0000313" key="4">
    <source>
        <dbReference type="EMBL" id="SEE43542.1"/>
    </source>
</evidence>